<feature type="region of interest" description="Disordered" evidence="1">
    <location>
        <begin position="245"/>
        <end position="325"/>
    </location>
</feature>
<name>A0A2B7WRF7_POLH7</name>
<dbReference type="OrthoDB" id="5409998at2759"/>
<feature type="compositionally biased region" description="Low complexity" evidence="1">
    <location>
        <begin position="125"/>
        <end position="155"/>
    </location>
</feature>
<feature type="region of interest" description="Disordered" evidence="1">
    <location>
        <begin position="125"/>
        <end position="172"/>
    </location>
</feature>
<feature type="compositionally biased region" description="Polar residues" evidence="1">
    <location>
        <begin position="96"/>
        <end position="106"/>
    </location>
</feature>
<evidence type="ECO:0000313" key="3">
    <source>
        <dbReference type="Proteomes" id="UP000224634"/>
    </source>
</evidence>
<organism evidence="2 3">
    <name type="scientific">Polytolypa hystricis (strain UAMH7299)</name>
    <dbReference type="NCBI Taxonomy" id="1447883"/>
    <lineage>
        <taxon>Eukaryota</taxon>
        <taxon>Fungi</taxon>
        <taxon>Dikarya</taxon>
        <taxon>Ascomycota</taxon>
        <taxon>Pezizomycotina</taxon>
        <taxon>Eurotiomycetes</taxon>
        <taxon>Eurotiomycetidae</taxon>
        <taxon>Onygenales</taxon>
        <taxon>Onygenales incertae sedis</taxon>
        <taxon>Polytolypa</taxon>
    </lineage>
</organism>
<accession>A0A2B7WRF7</accession>
<dbReference type="AlphaFoldDB" id="A0A2B7WRF7"/>
<dbReference type="EMBL" id="PDNA01000273">
    <property type="protein sequence ID" value="PGG99345.1"/>
    <property type="molecule type" value="Genomic_DNA"/>
</dbReference>
<reference evidence="2 3" key="1">
    <citation type="submission" date="2017-10" db="EMBL/GenBank/DDBJ databases">
        <title>Comparative genomics in systemic dimorphic fungi from Ajellomycetaceae.</title>
        <authorList>
            <person name="Munoz J.F."/>
            <person name="Mcewen J.G."/>
            <person name="Clay O.K."/>
            <person name="Cuomo C.A."/>
        </authorList>
    </citation>
    <scope>NUCLEOTIDE SEQUENCE [LARGE SCALE GENOMIC DNA]</scope>
    <source>
        <strain evidence="2 3">UAMH7299</strain>
    </source>
</reference>
<dbReference type="STRING" id="1447883.A0A2B7WRF7"/>
<sequence>MTSPATRDESLETLTAMVNQTLIETGRFFRASGSMQARVQLKRNLPATHEQFQSALDNLSEQILIAKAFLEKDYNAIQQEKLESLPQKPQPAPTETIATNDGTSKAQAIPVQSTPDVVANLQPANQAQPQKSPQKPSSAPQPQQQNANTQPSATQPAESHPPLPSGGHEPITFDAMLADTSGTGAGTTGGIDIDMAFNADESANQAFFASANAFDVALSQHNDGKGAGSIGSLLPGLESYAGATGDEFNLDLQPGRNNNNNNNNNTQQVGDISSGNQDNGNAAQNNQQAAPVGSGGAPSDVPMEDLPAHESSNFDDLFVGAGDFDPDEENLLQNVEIGELDDSWLS</sequence>
<comment type="caution">
    <text evidence="2">The sequence shown here is derived from an EMBL/GenBank/DDBJ whole genome shotgun (WGS) entry which is preliminary data.</text>
</comment>
<evidence type="ECO:0000256" key="1">
    <source>
        <dbReference type="SAM" id="MobiDB-lite"/>
    </source>
</evidence>
<protein>
    <submittedName>
        <fullName evidence="2">Uncharacterized protein</fullName>
    </submittedName>
</protein>
<feature type="compositionally biased region" description="Low complexity" evidence="1">
    <location>
        <begin position="275"/>
        <end position="290"/>
    </location>
</feature>
<feature type="region of interest" description="Disordered" evidence="1">
    <location>
        <begin position="82"/>
        <end position="106"/>
    </location>
</feature>
<dbReference type="Proteomes" id="UP000224634">
    <property type="component" value="Unassembled WGS sequence"/>
</dbReference>
<evidence type="ECO:0000313" key="2">
    <source>
        <dbReference type="EMBL" id="PGG99345.1"/>
    </source>
</evidence>
<keyword evidence="3" id="KW-1185">Reference proteome</keyword>
<gene>
    <name evidence="2" type="ORF">AJ80_09383</name>
</gene>
<proteinExistence type="predicted"/>